<dbReference type="PANTHER" id="PTHR47738">
    <property type="entry name" value="PTS SYSTEM FRUCTOSE-LIKE EIIA COMPONENT-RELATED"/>
    <property type="match status" value="1"/>
</dbReference>
<evidence type="ECO:0000313" key="3">
    <source>
        <dbReference type="Proteomes" id="UP000322976"/>
    </source>
</evidence>
<name>A0A5D8QBG2_9THEO</name>
<proteinExistence type="predicted"/>
<evidence type="ECO:0000313" key="2">
    <source>
        <dbReference type="EMBL" id="TZE81489.1"/>
    </source>
</evidence>
<dbReference type="InterPro" id="IPR016152">
    <property type="entry name" value="PTrfase/Anion_transptr"/>
</dbReference>
<sequence>MMIKDFIREDLILNPLVANSSDEALKIISDLLYSKKYVKDSFYTALIEREKHFPTGLLIDGINVAIPHTDCVHVINPCIGVGVLQKPINFKNMGNPTEDVAVDIIFVLALNEPHGQIELLRQLMTLFQDRELLESIKSAKNSTETYNVITSFESVI</sequence>
<dbReference type="InterPro" id="IPR002178">
    <property type="entry name" value="PTS_EIIA_type-2_dom"/>
</dbReference>
<keyword evidence="2" id="KW-0813">Transport</keyword>
<dbReference type="PANTHER" id="PTHR47738:SF3">
    <property type="entry name" value="PHOSPHOTRANSFERASE SYSTEM MANNITOL_FRUCTOSE-SPECIFIC IIA DOMAIN CONTAINING PROTEIN"/>
    <property type="match status" value="1"/>
</dbReference>
<protein>
    <submittedName>
        <fullName evidence="2">PTS sugar transporter subunit IIA</fullName>
    </submittedName>
</protein>
<keyword evidence="2" id="KW-0762">Sugar transport</keyword>
<reference evidence="2 3" key="1">
    <citation type="submission" date="2019-08" db="EMBL/GenBank/DDBJ databases">
        <title>Calorimonas adulescens gen. nov., sp. nov., an anaerobic thermophilic bacterium from Sakhalin hot spring.</title>
        <authorList>
            <person name="Khomyakova M.A."/>
            <person name="Merkel A.Y."/>
            <person name="Novikov A."/>
            <person name="Bonch-Osmolovskaya E.A."/>
            <person name="Slobodkin A.I."/>
        </authorList>
    </citation>
    <scope>NUCLEOTIDE SEQUENCE [LARGE SCALE GENOMIC DNA]</scope>
    <source>
        <strain evidence="2 3">A05MB</strain>
    </source>
</reference>
<dbReference type="AlphaFoldDB" id="A0A5D8QBG2"/>
<dbReference type="Gene3D" id="3.40.930.10">
    <property type="entry name" value="Mannitol-specific EII, Chain A"/>
    <property type="match status" value="1"/>
</dbReference>
<organism evidence="2 3">
    <name type="scientific">Calorimonas adulescens</name>
    <dbReference type="NCBI Taxonomy" id="2606906"/>
    <lineage>
        <taxon>Bacteria</taxon>
        <taxon>Bacillati</taxon>
        <taxon>Bacillota</taxon>
        <taxon>Clostridia</taxon>
        <taxon>Thermoanaerobacterales</taxon>
        <taxon>Thermoanaerobacteraceae</taxon>
        <taxon>Calorimonas</taxon>
    </lineage>
</organism>
<feature type="domain" description="PTS EIIA type-2" evidence="1">
    <location>
        <begin position="5"/>
        <end position="152"/>
    </location>
</feature>
<dbReference type="InterPro" id="IPR051541">
    <property type="entry name" value="PTS_SugarTrans_NitroReg"/>
</dbReference>
<evidence type="ECO:0000259" key="1">
    <source>
        <dbReference type="PROSITE" id="PS51094"/>
    </source>
</evidence>
<dbReference type="Proteomes" id="UP000322976">
    <property type="component" value="Unassembled WGS sequence"/>
</dbReference>
<dbReference type="SUPFAM" id="SSF55804">
    <property type="entry name" value="Phoshotransferase/anion transport protein"/>
    <property type="match status" value="1"/>
</dbReference>
<gene>
    <name evidence="2" type="ORF">FWJ32_09105</name>
</gene>
<dbReference type="PROSITE" id="PS51094">
    <property type="entry name" value="PTS_EIIA_TYPE_2"/>
    <property type="match status" value="1"/>
</dbReference>
<comment type="caution">
    <text evidence="2">The sequence shown here is derived from an EMBL/GenBank/DDBJ whole genome shotgun (WGS) entry which is preliminary data.</text>
</comment>
<keyword evidence="3" id="KW-1185">Reference proteome</keyword>
<accession>A0A5D8QBG2</accession>
<dbReference type="CDD" id="cd00211">
    <property type="entry name" value="PTS_IIA_fru"/>
    <property type="match status" value="1"/>
</dbReference>
<dbReference type="EMBL" id="VTPS01000013">
    <property type="protein sequence ID" value="TZE81489.1"/>
    <property type="molecule type" value="Genomic_DNA"/>
</dbReference>
<dbReference type="Pfam" id="PF00359">
    <property type="entry name" value="PTS_EIIA_2"/>
    <property type="match status" value="1"/>
</dbReference>